<proteinExistence type="inferred from homology"/>
<dbReference type="FunFam" id="1.10.10.10:FF:000001">
    <property type="entry name" value="LysR family transcriptional regulator"/>
    <property type="match status" value="1"/>
</dbReference>
<dbReference type="PANTHER" id="PTHR30293:SF0">
    <property type="entry name" value="NITROGEN ASSIMILATION REGULATORY PROTEIN NAC"/>
    <property type="match status" value="1"/>
</dbReference>
<dbReference type="Pfam" id="PF00126">
    <property type="entry name" value="HTH_1"/>
    <property type="match status" value="1"/>
</dbReference>
<organism evidence="8 9">
    <name type="scientific">Novispirillum itersonii</name>
    <name type="common">Aquaspirillum itersonii</name>
    <dbReference type="NCBI Taxonomy" id="189"/>
    <lineage>
        <taxon>Bacteria</taxon>
        <taxon>Pseudomonadati</taxon>
        <taxon>Pseudomonadota</taxon>
        <taxon>Alphaproteobacteria</taxon>
        <taxon>Rhodospirillales</taxon>
        <taxon>Novispirillaceae</taxon>
        <taxon>Novispirillum</taxon>
    </lineage>
</organism>
<dbReference type="AlphaFoldDB" id="A0A7X0DNK8"/>
<dbReference type="GO" id="GO:2000142">
    <property type="term" value="P:regulation of DNA-templated transcription initiation"/>
    <property type="evidence" value="ECO:0007669"/>
    <property type="project" value="TreeGrafter"/>
</dbReference>
<dbReference type="PRINTS" id="PR00039">
    <property type="entry name" value="HTHLYSR"/>
</dbReference>
<keyword evidence="4" id="KW-0010">Activator</keyword>
<dbReference type="PANTHER" id="PTHR30293">
    <property type="entry name" value="TRANSCRIPTIONAL REGULATORY PROTEIN NAC-RELATED"/>
    <property type="match status" value="1"/>
</dbReference>
<dbReference type="InterPro" id="IPR036388">
    <property type="entry name" value="WH-like_DNA-bd_sf"/>
</dbReference>
<dbReference type="Pfam" id="PF03466">
    <property type="entry name" value="LysR_substrate"/>
    <property type="match status" value="1"/>
</dbReference>
<evidence type="ECO:0000256" key="6">
    <source>
        <dbReference type="SAM" id="Coils"/>
    </source>
</evidence>
<dbReference type="Gene3D" id="3.40.190.290">
    <property type="match status" value="1"/>
</dbReference>
<dbReference type="InterPro" id="IPR005119">
    <property type="entry name" value="LysR_subst-bd"/>
</dbReference>
<reference evidence="8 9" key="1">
    <citation type="submission" date="2020-08" db="EMBL/GenBank/DDBJ databases">
        <title>Genomic Encyclopedia of Type Strains, Phase IV (KMG-IV): sequencing the most valuable type-strain genomes for metagenomic binning, comparative biology and taxonomic classification.</title>
        <authorList>
            <person name="Goeker M."/>
        </authorList>
    </citation>
    <scope>NUCLEOTIDE SEQUENCE [LARGE SCALE GENOMIC DNA]</scope>
    <source>
        <strain evidence="8 9">DSM 11590</strain>
    </source>
</reference>
<gene>
    <name evidence="8" type="ORF">FHS48_003703</name>
</gene>
<dbReference type="SUPFAM" id="SSF53850">
    <property type="entry name" value="Periplasmic binding protein-like II"/>
    <property type="match status" value="1"/>
</dbReference>
<accession>A0A7X0DNK8</accession>
<evidence type="ECO:0000256" key="1">
    <source>
        <dbReference type="ARBA" id="ARBA00009437"/>
    </source>
</evidence>
<keyword evidence="6" id="KW-0175">Coiled coil</keyword>
<evidence type="ECO:0000256" key="3">
    <source>
        <dbReference type="ARBA" id="ARBA00023125"/>
    </source>
</evidence>
<keyword evidence="3" id="KW-0238">DNA-binding</keyword>
<protein>
    <submittedName>
        <fullName evidence="8">LysR family nitrogen assimilation transcriptional regulator</fullName>
    </submittedName>
</protein>
<evidence type="ECO:0000313" key="8">
    <source>
        <dbReference type="EMBL" id="MBB6212253.1"/>
    </source>
</evidence>
<dbReference type="PROSITE" id="PS50931">
    <property type="entry name" value="HTH_LYSR"/>
    <property type="match status" value="1"/>
</dbReference>
<dbReference type="InterPro" id="IPR036390">
    <property type="entry name" value="WH_DNA-bd_sf"/>
</dbReference>
<keyword evidence="9" id="KW-1185">Reference proteome</keyword>
<evidence type="ECO:0000259" key="7">
    <source>
        <dbReference type="PROSITE" id="PS50931"/>
    </source>
</evidence>
<evidence type="ECO:0000256" key="2">
    <source>
        <dbReference type="ARBA" id="ARBA00023015"/>
    </source>
</evidence>
<feature type="domain" description="HTH lysR-type" evidence="7">
    <location>
        <begin position="1"/>
        <end position="58"/>
    </location>
</feature>
<dbReference type="Proteomes" id="UP000544872">
    <property type="component" value="Unassembled WGS sequence"/>
</dbReference>
<dbReference type="GO" id="GO:0003677">
    <property type="term" value="F:DNA binding"/>
    <property type="evidence" value="ECO:0007669"/>
    <property type="project" value="UniProtKB-KW"/>
</dbReference>
<dbReference type="RefSeq" id="WP_184265882.1">
    <property type="nucleotide sequence ID" value="NZ_JACIIX010000019.1"/>
</dbReference>
<keyword evidence="5" id="KW-0804">Transcription</keyword>
<keyword evidence="2" id="KW-0805">Transcription regulation</keyword>
<dbReference type="CDD" id="cd08433">
    <property type="entry name" value="PBP2_Nac"/>
    <property type="match status" value="1"/>
</dbReference>
<dbReference type="Gene3D" id="1.10.10.10">
    <property type="entry name" value="Winged helix-like DNA-binding domain superfamily/Winged helix DNA-binding domain"/>
    <property type="match status" value="1"/>
</dbReference>
<dbReference type="EMBL" id="JACIIX010000019">
    <property type="protein sequence ID" value="MBB6212253.1"/>
    <property type="molecule type" value="Genomic_DNA"/>
</dbReference>
<dbReference type="GO" id="GO:0003700">
    <property type="term" value="F:DNA-binding transcription factor activity"/>
    <property type="evidence" value="ECO:0007669"/>
    <property type="project" value="InterPro"/>
</dbReference>
<evidence type="ECO:0000256" key="5">
    <source>
        <dbReference type="ARBA" id="ARBA00023163"/>
    </source>
</evidence>
<name>A0A7X0DNK8_NOVIT</name>
<comment type="similarity">
    <text evidence="1">Belongs to the LysR transcriptional regulatory family.</text>
</comment>
<dbReference type="InterPro" id="IPR000847">
    <property type="entry name" value="LysR_HTH_N"/>
</dbReference>
<feature type="coiled-coil region" evidence="6">
    <location>
        <begin position="61"/>
        <end position="88"/>
    </location>
</feature>
<comment type="caution">
    <text evidence="8">The sequence shown here is derived from an EMBL/GenBank/DDBJ whole genome shotgun (WGS) entry which is preliminary data.</text>
</comment>
<dbReference type="SUPFAM" id="SSF46785">
    <property type="entry name" value="Winged helix' DNA-binding domain"/>
    <property type="match status" value="1"/>
</dbReference>
<evidence type="ECO:0000313" key="9">
    <source>
        <dbReference type="Proteomes" id="UP000544872"/>
    </source>
</evidence>
<evidence type="ECO:0000256" key="4">
    <source>
        <dbReference type="ARBA" id="ARBA00023159"/>
    </source>
</evidence>
<sequence>MDLRQLRYFVGIADHGSLTRAAEALRVAQPALSQHLRKLEEELGSELVLRTPRGVVPTETGERLLERARLLLRQVDALREEIRGVETMPSGPVTIGIPTSLGPVLSVPLALAVRQEYPDIRLRVIEGLSGHTLEWLRAGQVDLALVFGAEDIPGLTVQVVATEDLHLVAPQYDRQLARLREQTGGDHVRFSGLQGLPLILPGRPHGVREEVEATARSMGVPLDVVIEMDALDHIKALVSAGAGYTVLSERIARSGMHGARLETAPIRYPSITRTIHLAHSAERPLTIAARTVRDMTLRKLETVTVNGRWRDTALPNSVLTE</sequence>